<dbReference type="Proteomes" id="UP000671119">
    <property type="component" value="Unassembled WGS sequence"/>
</dbReference>
<evidence type="ECO:0000313" key="28">
    <source>
        <dbReference type="Proteomes" id="UP000050139"/>
    </source>
</evidence>
<evidence type="ECO:0000313" key="10">
    <source>
        <dbReference type="EMBL" id="COW95245.1"/>
    </source>
</evidence>
<dbReference type="EMBL" id="CSBK01004071">
    <property type="protein sequence ID" value="CPB53082.1"/>
    <property type="molecule type" value="Genomic_DNA"/>
</dbReference>
<keyword evidence="1" id="KW-0812">Transmembrane</keyword>
<dbReference type="SMR" id="A0A045IQF1"/>
<evidence type="ECO:0000313" key="7">
    <source>
        <dbReference type="EMBL" id="CLW55195.1"/>
    </source>
</evidence>
<evidence type="ECO:0000313" key="23">
    <source>
        <dbReference type="Proteomes" id="UP000046947"/>
    </source>
</evidence>
<dbReference type="EMBL" id="CSAD01001194">
    <property type="protein sequence ID" value="COW95245.1"/>
    <property type="molecule type" value="Genomic_DNA"/>
</dbReference>
<dbReference type="Proteomes" id="UP000046947">
    <property type="component" value="Unassembled WGS sequence"/>
</dbReference>
<dbReference type="EMBL" id="CP024614">
    <property type="protein sequence ID" value="AUS51059.1"/>
    <property type="molecule type" value="Genomic_DNA"/>
</dbReference>
<reference evidence="15 30" key="6">
    <citation type="submission" date="2017-02" db="EMBL/GenBank/DDBJ databases">
        <title>Protein polymorphisms may explain contrasting epidemiological fitness of two variants of a multidrug-resistant Mycobacterium tuberculosis strain.</title>
        <authorList>
            <person name="Bigi M.M."/>
            <person name="Lopez B."/>
            <person name="Blanco F.C."/>
            <person name="Sasiain M.C."/>
            <person name="De La Barrera S."/>
            <person name="Ritacco V."/>
            <person name="Bigi F."/>
            <person name="Soria M.A."/>
        </authorList>
    </citation>
    <scope>NUCLEOTIDE SEQUENCE [LARGE SCALE GENOMIC DNA]</scope>
    <source>
        <strain evidence="15 30">6548</strain>
    </source>
</reference>
<dbReference type="EMBL" id="CNFT01000099">
    <property type="protein sequence ID" value="CKR08490.1"/>
    <property type="molecule type" value="Genomic_DNA"/>
</dbReference>
<sequence length="63" mass="7339">MLPTLSHIHAWDTEHLIEAAYYWTKVADQWEDVFLEMRNRSHFIAWEGAGGDGCDSEPALTYR</sequence>
<evidence type="ECO:0000313" key="5">
    <source>
        <dbReference type="EMBL" id="CKR56364.1"/>
    </source>
</evidence>
<evidence type="ECO:0000313" key="29">
    <source>
        <dbReference type="Proteomes" id="UP000050164"/>
    </source>
</evidence>
<dbReference type="Proteomes" id="UP000039217">
    <property type="component" value="Unassembled WGS sequence"/>
</dbReference>
<dbReference type="Proteomes" id="UP000300237">
    <property type="component" value="Chromosome"/>
</dbReference>
<protein>
    <submittedName>
        <fullName evidence="13">Conserved protein of uncharacterized function (Part1)</fullName>
    </submittedName>
    <submittedName>
        <fullName evidence="1">Transmembrane protein</fullName>
    </submittedName>
</protein>
<reference evidence="12" key="2">
    <citation type="submission" date="2015-03" db="EMBL/GenBank/DDBJ databases">
        <authorList>
            <person name="Murphy D."/>
        </authorList>
    </citation>
    <scope>NUCLEOTIDE SEQUENCE [LARGE SCALE GENOMIC DNA]</scope>
    <source>
        <strain evidence="12">K00500041</strain>
    </source>
</reference>
<dbReference type="Proteomes" id="UP000236349">
    <property type="component" value="Chromosome"/>
</dbReference>
<dbReference type="STRING" id="115862.BBG46_10255"/>
<evidence type="ECO:0000313" key="34">
    <source>
        <dbReference type="Proteomes" id="UP000671119"/>
    </source>
</evidence>
<name>A0A045IQF1_MYCTX</name>
<evidence type="ECO:0000313" key="22">
    <source>
        <dbReference type="Proteomes" id="UP000045842"/>
    </source>
</evidence>
<evidence type="ECO:0000313" key="8">
    <source>
        <dbReference type="EMBL" id="CNX13965.1"/>
    </source>
</evidence>
<evidence type="ECO:0000313" key="4">
    <source>
        <dbReference type="EMBL" id="CKR08490.1"/>
    </source>
</evidence>
<dbReference type="Proteomes" id="UP000049023">
    <property type="component" value="Unassembled WGS sequence"/>
</dbReference>
<dbReference type="AlphaFoldDB" id="A0A045IQF1"/>
<evidence type="ECO:0000313" key="21">
    <source>
        <dbReference type="Proteomes" id="UP000044938"/>
    </source>
</evidence>
<evidence type="ECO:0000313" key="19">
    <source>
        <dbReference type="Proteomes" id="UP000039021"/>
    </source>
</evidence>
<dbReference type="Proteomes" id="UP000048948">
    <property type="component" value="Unassembled WGS sequence"/>
</dbReference>
<dbReference type="Proteomes" id="UP000050139">
    <property type="component" value="Unassembled WGS sequence"/>
</dbReference>
<evidence type="ECO:0000313" key="14">
    <source>
        <dbReference type="EMBL" id="MBP0684413.1"/>
    </source>
</evidence>
<dbReference type="RefSeq" id="WP_003409876.1">
    <property type="nucleotide sequence ID" value="NZ_AP017901.1"/>
</dbReference>
<dbReference type="EMBL" id="QTBD01000169">
    <property type="protein sequence ID" value="REQ50270.1"/>
    <property type="molecule type" value="Genomic_DNA"/>
</dbReference>
<evidence type="ECO:0000313" key="1">
    <source>
        <dbReference type="EMBL" id="AUS51059.1"/>
    </source>
</evidence>
<evidence type="ECO:0000313" key="15">
    <source>
        <dbReference type="EMBL" id="OMH59880.1"/>
    </source>
</evidence>
<dbReference type="EMBL" id="CFOE01001005">
    <property type="protein sequence ID" value="CFE47288.1"/>
    <property type="molecule type" value="Genomic_DNA"/>
</dbReference>
<reference evidence="17 33" key="9">
    <citation type="submission" date="2018-08" db="EMBL/GenBank/DDBJ databases">
        <authorList>
            <person name="Fokvardsen B D."/>
            <person name="Norman A."/>
        </authorList>
    </citation>
    <scope>NUCLEOTIDE SEQUENCE [LARGE SCALE GENOMIC DNA]</scope>
    <source>
        <strain evidence="17 33">DKC2</strain>
    </source>
</reference>
<dbReference type="Proteomes" id="UP000045842">
    <property type="component" value="Unassembled WGS sequence"/>
</dbReference>
<evidence type="ECO:0000313" key="13">
    <source>
        <dbReference type="EMBL" id="CPB53082.1"/>
    </source>
</evidence>
<evidence type="ECO:0000313" key="16">
    <source>
        <dbReference type="EMBL" id="REQ50270.1"/>
    </source>
</evidence>
<evidence type="ECO:0000313" key="33">
    <source>
        <dbReference type="Proteomes" id="UP000300237"/>
    </source>
</evidence>
<reference evidence="16" key="8">
    <citation type="submission" date="2018-07" db="EMBL/GenBank/DDBJ databases">
        <authorList>
            <person name="Shah S."/>
            <person name="Brown T."/>
            <person name="Auld S."/>
            <person name="Bratton K."/>
            <person name="Narechania A."/>
            <person name="Mathema B."/>
            <person name="Gandhi N."/>
        </authorList>
    </citation>
    <scope>NUCLEOTIDE SEQUENCE</scope>
    <source>
        <strain evidence="16">32301_S10</strain>
    </source>
</reference>
<dbReference type="EMBL" id="CQQC01002740">
    <property type="protein sequence ID" value="CNX13965.1"/>
    <property type="molecule type" value="Genomic_DNA"/>
</dbReference>
<reference evidence="13 28" key="3">
    <citation type="submission" date="2015-03" db="EMBL/GenBank/DDBJ databases">
        <authorList>
            <consortium name="Pathogen Informatics"/>
            <person name="Murphy D."/>
        </authorList>
    </citation>
    <scope>NUCLEOTIDE SEQUENCE</scope>
    <source>
        <strain evidence="7 28">0268S</strain>
        <strain evidence="13">N09902308</strain>
    </source>
</reference>
<dbReference type="EMBL" id="CHKL01000803">
    <property type="protein sequence ID" value="COX32466.1"/>
    <property type="molecule type" value="Genomic_DNA"/>
</dbReference>
<dbReference type="PATRIC" id="fig|1773.206.peg.1856"/>
<dbReference type="EMBL" id="LR027516">
    <property type="protein sequence ID" value="VCU50222.1"/>
    <property type="molecule type" value="Genomic_DNA"/>
</dbReference>
<dbReference type="Proteomes" id="UP000044938">
    <property type="component" value="Unassembled WGS sequence"/>
</dbReference>
<reference evidence="15 30" key="4">
    <citation type="submission" date="2016-04" db="EMBL/GenBank/DDBJ databases">
        <authorList>
            <person name="Bigi M."/>
            <person name="Bigi F."/>
            <person name="Soria M.A."/>
        </authorList>
    </citation>
    <scope>NUCLEOTIDE SEQUENCE [LARGE SCALE GENOMIC DNA]</scope>
    <source>
        <strain evidence="15 30">6548</strain>
    </source>
</reference>
<dbReference type="EMBL" id="LWDQ01000001">
    <property type="protein sequence ID" value="OMH59880.1"/>
    <property type="molecule type" value="Genomic_DNA"/>
</dbReference>
<dbReference type="Proteomes" id="UP000189452">
    <property type="component" value="Chromosome"/>
</dbReference>
<dbReference type="Proteomes" id="UP000256381">
    <property type="component" value="Unassembled WGS sequence"/>
</dbReference>
<dbReference type="EMBL" id="JAGIZI010000024">
    <property type="protein sequence ID" value="MBP0684413.1"/>
    <property type="molecule type" value="Genomic_DNA"/>
</dbReference>
<evidence type="ECO:0000313" key="26">
    <source>
        <dbReference type="Proteomes" id="UP000048948"/>
    </source>
</evidence>
<dbReference type="Proteomes" id="UP000048600">
    <property type="component" value="Unassembled WGS sequence"/>
</dbReference>
<evidence type="ECO:0000313" key="30">
    <source>
        <dbReference type="Proteomes" id="UP000189452"/>
    </source>
</evidence>
<reference evidence="16 32" key="5">
    <citation type="journal article" date="2017" name="N. Engl. J. Med.">
        <title>Transmission of Extensively Drug-Resistant Tuberculosis in South Africa.</title>
        <authorList>
            <person name="Shah N.S."/>
            <person name="Auld S.C."/>
            <person name="Brust J.C."/>
            <person name="Mathema B."/>
            <person name="Ismail N."/>
            <person name="Moodley P."/>
            <person name="Mlisana K."/>
            <person name="Allana S."/>
            <person name="Campbell A."/>
            <person name="Mthiyane T."/>
            <person name="Morris N."/>
            <person name="Mpangase P."/>
            <person name="van der Meulen H."/>
            <person name="Omar S.V."/>
            <person name="Brown T.S."/>
            <person name="Narechania A."/>
            <person name="Shaskina E."/>
            <person name="Kapwata T."/>
            <person name="Kreiswirth B."/>
            <person name="Gandhi N.R."/>
        </authorList>
    </citation>
    <scope>NUCLEOTIDE SEQUENCE [LARGE SCALE GENOMIC DNA]</scope>
    <source>
        <strain evidence="16 32">32301_S10</strain>
    </source>
</reference>
<dbReference type="EMBL" id="CFOH01000530">
    <property type="protein sequence ID" value="CFE60134.1"/>
    <property type="molecule type" value="Genomic_DNA"/>
</dbReference>
<evidence type="ECO:0000313" key="24">
    <source>
        <dbReference type="Proteomes" id="UP000048289"/>
    </source>
</evidence>
<dbReference type="EMBL" id="CNFU01000291">
    <property type="protein sequence ID" value="CKR56364.1"/>
    <property type="molecule type" value="Genomic_DNA"/>
</dbReference>
<keyword evidence="1" id="KW-0472">Membrane</keyword>
<dbReference type="EMBL" id="CSAJ01000476">
    <property type="protein sequence ID" value="COW72553.1"/>
    <property type="molecule type" value="Genomic_DNA"/>
</dbReference>
<evidence type="ECO:0000313" key="25">
    <source>
        <dbReference type="Proteomes" id="UP000048600"/>
    </source>
</evidence>
<dbReference type="Proteomes" id="UP000039021">
    <property type="component" value="Unassembled WGS sequence"/>
</dbReference>
<evidence type="ECO:0000313" key="31">
    <source>
        <dbReference type="Proteomes" id="UP000236349"/>
    </source>
</evidence>
<dbReference type="Proteomes" id="UP000038802">
    <property type="component" value="Unassembled WGS sequence"/>
</dbReference>
<dbReference type="Proteomes" id="UP000048289">
    <property type="component" value="Unassembled WGS sequence"/>
</dbReference>
<dbReference type="EMBL" id="CSAE01001180">
    <property type="protein sequence ID" value="COX37275.1"/>
    <property type="molecule type" value="Genomic_DNA"/>
</dbReference>
<evidence type="ECO:0000313" key="18">
    <source>
        <dbReference type="Proteomes" id="UP000038802"/>
    </source>
</evidence>
<gene>
    <name evidence="15" type="ORF">A4S10_02051</name>
    <name evidence="1" type="ORF">CAB90_02177</name>
    <name evidence="17" type="ORF">DKC2_2061</name>
    <name evidence="16" type="ORF">DSJ38_14755</name>
    <name evidence="8" type="ORF">ERS007661_04486</name>
    <name evidence="10" type="ORF">ERS007679_04506</name>
    <name evidence="2" type="ORF">ERS007681_04328</name>
    <name evidence="3" type="ORF">ERS007688_02849</name>
    <name evidence="12" type="ORF">ERS007703_05143</name>
    <name evidence="9" type="ORF">ERS007720_03155</name>
    <name evidence="13" type="ORF">ERS007739_05289</name>
    <name evidence="11" type="ORF">ERS007741_04197</name>
    <name evidence="6" type="ORF">ERS027646_00609</name>
    <name evidence="4" type="ORF">ERS027659_00682</name>
    <name evidence="5" type="ORF">ERS027661_01642</name>
    <name evidence="7" type="ORF">ERS094118_02790</name>
    <name evidence="14" type="ORF">J8J21_15085</name>
</gene>
<reference evidence="1 31" key="7">
    <citation type="submission" date="2017-10" db="EMBL/GenBank/DDBJ databases">
        <title>Clinical isolate obtained from a human patient with meningeal tuberculosis in michoacan, Mexico.</title>
        <authorList>
            <person name="Guillen-Nepita A.L."/>
            <person name="Negrete-Paz A.M."/>
            <person name="Vazquez-Marrufo G."/>
            <person name="Cruz-Hernandez A."/>
            <person name="Fresia P."/>
            <person name="Naya H."/>
            <person name="Vazquez-Garciduenas M.S."/>
        </authorList>
    </citation>
    <scope>NUCLEOTIDE SEQUENCE [LARGE SCALE GENOMIC DNA]</scope>
    <source>
        <strain evidence="31">Beijing/MYC004</strain>
        <strain evidence="1">MYC004</strain>
    </source>
</reference>
<dbReference type="EMBL" id="CNGE01000066">
    <property type="protein sequence ID" value="CKR76078.1"/>
    <property type="molecule type" value="Genomic_DNA"/>
</dbReference>
<dbReference type="Proteomes" id="UP000050164">
    <property type="component" value="Unassembled WGS sequence"/>
</dbReference>
<evidence type="ECO:0000313" key="32">
    <source>
        <dbReference type="Proteomes" id="UP000256381"/>
    </source>
</evidence>
<reference evidence="14 34" key="10">
    <citation type="submission" date="2021-03" db="EMBL/GenBank/DDBJ databases">
        <title>Whole Genome Sequencing of Mycobacterium tuberculosis clinical isolates from Arunachal Pradesh, India.</title>
        <authorList>
            <person name="Singh S."/>
            <person name="Mudliar S.R."/>
            <person name="Kulsum U."/>
            <person name="Rufai S.B."/>
            <person name="Singh P.K."/>
            <person name="Umpo M."/>
            <person name="Nyori M."/>
        </authorList>
    </citation>
    <scope>NUCLEOTIDE SEQUENCE [LARGE SCALE GENOMIC DNA]</scope>
    <source>
        <strain evidence="14 34">OMICS/BPL/0142/20/SP</strain>
    </source>
</reference>
<reference evidence="18 19" key="1">
    <citation type="submission" date="2015-03" db="EMBL/GenBank/DDBJ databases">
        <authorList>
            <consortium name="Pathogen Informatics"/>
        </authorList>
    </citation>
    <scope>NUCLEOTIDE SEQUENCE [LARGE SCALE GENOMIC DNA]</scope>
    <source>
        <strain evidence="6 26">Bir 172</strain>
        <strain evidence="4 29">Bir 185</strain>
        <strain evidence="5 27">Bir 187</strain>
        <strain evidence="8 20">D00501624</strain>
        <strain evidence="10 22">G09801536</strain>
        <strain evidence="2 24">G09901357</strain>
        <strain evidence="3 23">H09601792</strain>
        <strain evidence="18">K00500041</strain>
        <strain evidence="9 21">M09401471</strain>
        <strain evidence="19">N09902308</strain>
        <strain evidence="11 25">P00601463</strain>
    </source>
</reference>
<evidence type="ECO:0000313" key="9">
    <source>
        <dbReference type="EMBL" id="COW72553.1"/>
    </source>
</evidence>
<evidence type="ECO:0000313" key="12">
    <source>
        <dbReference type="EMBL" id="COX37275.1"/>
    </source>
</evidence>
<evidence type="ECO:0000313" key="3">
    <source>
        <dbReference type="EMBL" id="CFE60134.1"/>
    </source>
</evidence>
<evidence type="ECO:0000313" key="11">
    <source>
        <dbReference type="EMBL" id="COX32466.1"/>
    </source>
</evidence>
<evidence type="ECO:0000313" key="27">
    <source>
        <dbReference type="Proteomes" id="UP000049023"/>
    </source>
</evidence>
<organism evidence="13 19">
    <name type="scientific">Mycobacterium tuberculosis</name>
    <dbReference type="NCBI Taxonomy" id="1773"/>
    <lineage>
        <taxon>Bacteria</taxon>
        <taxon>Bacillati</taxon>
        <taxon>Actinomycetota</taxon>
        <taxon>Actinomycetes</taxon>
        <taxon>Mycobacteriales</taxon>
        <taxon>Mycobacteriaceae</taxon>
        <taxon>Mycobacterium</taxon>
        <taxon>Mycobacterium tuberculosis complex</taxon>
    </lineage>
</organism>
<evidence type="ECO:0000313" key="6">
    <source>
        <dbReference type="EMBL" id="CKR76078.1"/>
    </source>
</evidence>
<evidence type="ECO:0000313" key="2">
    <source>
        <dbReference type="EMBL" id="CFE47288.1"/>
    </source>
</evidence>
<evidence type="ECO:0000313" key="20">
    <source>
        <dbReference type="Proteomes" id="UP000039217"/>
    </source>
</evidence>
<accession>A0A045IQF1</accession>
<dbReference type="EMBL" id="COPH01000022">
    <property type="protein sequence ID" value="CLW55195.1"/>
    <property type="molecule type" value="Genomic_DNA"/>
</dbReference>
<evidence type="ECO:0000313" key="17">
    <source>
        <dbReference type="EMBL" id="VCU50222.1"/>
    </source>
</evidence>
<proteinExistence type="predicted"/>